<evidence type="ECO:0000313" key="2">
    <source>
        <dbReference type="Proteomes" id="UP000032266"/>
    </source>
</evidence>
<dbReference type="EMBL" id="CP007142">
    <property type="protein sequence ID" value="AJQ97453.1"/>
    <property type="molecule type" value="Genomic_DNA"/>
</dbReference>
<evidence type="ECO:0000313" key="1">
    <source>
        <dbReference type="EMBL" id="AJQ97453.1"/>
    </source>
</evidence>
<proteinExistence type="predicted"/>
<dbReference type="KEGG" id="gsn:YC6258_05423"/>
<dbReference type="STRING" id="1445510.YC6258_05423"/>
<gene>
    <name evidence="1" type="ORF">YC6258_05423</name>
</gene>
<accession>A0A0C5VVV9</accession>
<dbReference type="Proteomes" id="UP000032266">
    <property type="component" value="Chromosome"/>
</dbReference>
<reference evidence="1 2" key="1">
    <citation type="submission" date="2014-01" db="EMBL/GenBank/DDBJ databases">
        <title>Full genme sequencing of cellulolytic bacterium Gynuella sunshinyii YC6258T gen. nov., sp. nov.</title>
        <authorList>
            <person name="Khan H."/>
            <person name="Chung E.J."/>
            <person name="Chung Y.R."/>
        </authorList>
    </citation>
    <scope>NUCLEOTIDE SEQUENCE [LARGE SCALE GENOMIC DNA]</scope>
    <source>
        <strain evidence="1 2">YC6258</strain>
    </source>
</reference>
<dbReference type="AlphaFoldDB" id="A0A0C5VVV9"/>
<keyword evidence="2" id="KW-1185">Reference proteome</keyword>
<name>A0A0C5VVV9_9GAMM</name>
<protein>
    <submittedName>
        <fullName evidence="1">Uncharacterized protein</fullName>
    </submittedName>
</protein>
<organism evidence="1 2">
    <name type="scientific">Gynuella sunshinyii YC6258</name>
    <dbReference type="NCBI Taxonomy" id="1445510"/>
    <lineage>
        <taxon>Bacteria</taxon>
        <taxon>Pseudomonadati</taxon>
        <taxon>Pseudomonadota</taxon>
        <taxon>Gammaproteobacteria</taxon>
        <taxon>Oceanospirillales</taxon>
        <taxon>Saccharospirillaceae</taxon>
        <taxon>Gynuella</taxon>
    </lineage>
</organism>
<dbReference type="HOGENOM" id="CLU_2194796_0_0_6"/>
<sequence length="111" mass="12880">MSDPFTQTRKARLIADLSADQRQQLQSLSRLEGVEDLKFKNNTMVIRYSAARQQWSLLQQQLDELAVLAPLSRLQKIRFAYYRFVDENTMANANARISHCCNKPPVVPKRK</sequence>
<dbReference type="RefSeq" id="WP_044619193.1">
    <property type="nucleotide sequence ID" value="NZ_CP007142.1"/>
</dbReference>